<protein>
    <submittedName>
        <fullName evidence="1">Uncharacterized protein</fullName>
    </submittedName>
</protein>
<name>A0AAD5GS35_AMBAR</name>
<reference evidence="1" key="1">
    <citation type="submission" date="2022-06" db="EMBL/GenBank/DDBJ databases">
        <title>Uncovering the hologenomic basis of an extraordinary plant invasion.</title>
        <authorList>
            <person name="Bieker V.C."/>
            <person name="Martin M.D."/>
            <person name="Gilbert T."/>
            <person name="Hodgins K."/>
            <person name="Battlay P."/>
            <person name="Petersen B."/>
            <person name="Wilson J."/>
        </authorList>
    </citation>
    <scope>NUCLEOTIDE SEQUENCE</scope>
    <source>
        <strain evidence="1">AA19_3_7</strain>
        <tissue evidence="1">Leaf</tissue>
    </source>
</reference>
<keyword evidence="2" id="KW-1185">Reference proteome</keyword>
<dbReference type="EMBL" id="JAMZMK010006127">
    <property type="protein sequence ID" value="KAI7750536.1"/>
    <property type="molecule type" value="Genomic_DNA"/>
</dbReference>
<proteinExistence type="predicted"/>
<dbReference type="Proteomes" id="UP001206925">
    <property type="component" value="Unassembled WGS sequence"/>
</dbReference>
<comment type="caution">
    <text evidence="1">The sequence shown here is derived from an EMBL/GenBank/DDBJ whole genome shotgun (WGS) entry which is preliminary data.</text>
</comment>
<sequence length="45" mass="5289">MHDPIIGTRQHLTHTIASTTPYKVIRPAYWSVGLSFEVYQYQIRI</sequence>
<organism evidence="1 2">
    <name type="scientific">Ambrosia artemisiifolia</name>
    <name type="common">Common ragweed</name>
    <dbReference type="NCBI Taxonomy" id="4212"/>
    <lineage>
        <taxon>Eukaryota</taxon>
        <taxon>Viridiplantae</taxon>
        <taxon>Streptophyta</taxon>
        <taxon>Embryophyta</taxon>
        <taxon>Tracheophyta</taxon>
        <taxon>Spermatophyta</taxon>
        <taxon>Magnoliopsida</taxon>
        <taxon>eudicotyledons</taxon>
        <taxon>Gunneridae</taxon>
        <taxon>Pentapetalae</taxon>
        <taxon>asterids</taxon>
        <taxon>campanulids</taxon>
        <taxon>Asterales</taxon>
        <taxon>Asteraceae</taxon>
        <taxon>Asteroideae</taxon>
        <taxon>Heliantheae alliance</taxon>
        <taxon>Heliantheae</taxon>
        <taxon>Ambrosia</taxon>
    </lineage>
</organism>
<accession>A0AAD5GS35</accession>
<evidence type="ECO:0000313" key="1">
    <source>
        <dbReference type="EMBL" id="KAI7750536.1"/>
    </source>
</evidence>
<evidence type="ECO:0000313" key="2">
    <source>
        <dbReference type="Proteomes" id="UP001206925"/>
    </source>
</evidence>
<gene>
    <name evidence="1" type="ORF">M8C21_033232</name>
</gene>
<dbReference type="AlphaFoldDB" id="A0AAD5GS35"/>